<keyword evidence="4" id="KW-1185">Reference proteome</keyword>
<feature type="domain" description="NADP-dependent oxidoreductase" evidence="2">
    <location>
        <begin position="19"/>
        <end position="314"/>
    </location>
</feature>
<dbReference type="OrthoDB" id="9803483at2"/>
<proteinExistence type="predicted"/>
<evidence type="ECO:0000259" key="2">
    <source>
        <dbReference type="Pfam" id="PF00248"/>
    </source>
</evidence>
<reference evidence="4" key="1">
    <citation type="submission" date="2016-11" db="EMBL/GenBank/DDBJ databases">
        <authorList>
            <person name="Varghese N."/>
            <person name="Submissions S."/>
        </authorList>
    </citation>
    <scope>NUCLEOTIDE SEQUENCE [LARGE SCALE GENOMIC DNA]</scope>
    <source>
        <strain evidence="4">GAS401</strain>
    </source>
</reference>
<dbReference type="RefSeq" id="WP_072819537.1">
    <property type="nucleotide sequence ID" value="NZ_LT670849.1"/>
</dbReference>
<dbReference type="Gene3D" id="3.20.20.100">
    <property type="entry name" value="NADP-dependent oxidoreductase domain"/>
    <property type="match status" value="1"/>
</dbReference>
<gene>
    <name evidence="3" type="ORF">SAMN05444170_3533</name>
</gene>
<name>A0A1M7U4X4_9BRAD</name>
<organism evidence="3 4">
    <name type="scientific">Bradyrhizobium erythrophlei</name>
    <dbReference type="NCBI Taxonomy" id="1437360"/>
    <lineage>
        <taxon>Bacteria</taxon>
        <taxon>Pseudomonadati</taxon>
        <taxon>Pseudomonadota</taxon>
        <taxon>Alphaproteobacteria</taxon>
        <taxon>Hyphomicrobiales</taxon>
        <taxon>Nitrobacteraceae</taxon>
        <taxon>Bradyrhizobium</taxon>
    </lineage>
</organism>
<dbReference type="PANTHER" id="PTHR43364">
    <property type="entry name" value="NADH-SPECIFIC METHYLGLYOXAL REDUCTASE-RELATED"/>
    <property type="match status" value="1"/>
</dbReference>
<dbReference type="SUPFAM" id="SSF51430">
    <property type="entry name" value="NAD(P)-linked oxidoreductase"/>
    <property type="match status" value="1"/>
</dbReference>
<protein>
    <submittedName>
        <fullName evidence="3">Predicted oxidoreductase</fullName>
    </submittedName>
</protein>
<dbReference type="Pfam" id="PF00248">
    <property type="entry name" value="Aldo_ket_red"/>
    <property type="match status" value="1"/>
</dbReference>
<dbReference type="Proteomes" id="UP000184096">
    <property type="component" value="Chromosome I"/>
</dbReference>
<dbReference type="PANTHER" id="PTHR43364:SF4">
    <property type="entry name" value="NAD(P)-LINKED OXIDOREDUCTASE SUPERFAMILY PROTEIN"/>
    <property type="match status" value="1"/>
</dbReference>
<dbReference type="InterPro" id="IPR036812">
    <property type="entry name" value="NAD(P)_OxRdtase_dom_sf"/>
</dbReference>
<evidence type="ECO:0000256" key="1">
    <source>
        <dbReference type="ARBA" id="ARBA00023002"/>
    </source>
</evidence>
<dbReference type="InterPro" id="IPR023210">
    <property type="entry name" value="NADP_OxRdtase_dom"/>
</dbReference>
<evidence type="ECO:0000313" key="3">
    <source>
        <dbReference type="EMBL" id="SHN77927.1"/>
    </source>
</evidence>
<accession>A0A1M7U4X4</accession>
<evidence type="ECO:0000313" key="4">
    <source>
        <dbReference type="Proteomes" id="UP000184096"/>
    </source>
</evidence>
<dbReference type="CDD" id="cd19080">
    <property type="entry name" value="AKR_AKR9A_9B"/>
    <property type="match status" value="1"/>
</dbReference>
<dbReference type="GO" id="GO:0005829">
    <property type="term" value="C:cytosol"/>
    <property type="evidence" value="ECO:0007669"/>
    <property type="project" value="TreeGrafter"/>
</dbReference>
<dbReference type="GO" id="GO:0016491">
    <property type="term" value="F:oxidoreductase activity"/>
    <property type="evidence" value="ECO:0007669"/>
    <property type="project" value="UniProtKB-KW"/>
</dbReference>
<dbReference type="AlphaFoldDB" id="A0A1M7U4X4"/>
<dbReference type="EMBL" id="LT670849">
    <property type="protein sequence ID" value="SHN77927.1"/>
    <property type="molecule type" value="Genomic_DNA"/>
</dbReference>
<dbReference type="InterPro" id="IPR050523">
    <property type="entry name" value="AKR_Detox_Biosynth"/>
</dbReference>
<dbReference type="FunFam" id="3.20.20.100:FF:000004">
    <property type="entry name" value="Oxidoreductase, aldo/keto reductase"/>
    <property type="match status" value="1"/>
</dbReference>
<keyword evidence="1" id="KW-0560">Oxidoreductase</keyword>
<sequence>MALNDYYTLGSSGLRVSSLALGTMTFDDGSWGSRPADSFAILDCYLGLGGNFIDTANFYGGGQSEETLGAYFTANPGKRERVVLATKFCMSLIPDDPNAGGAGRKAIIAQLDRSLSRLKTDYVDLYWQHMWDRHTPIEETLSTFNDLVRAGKVRNIGMSNVPAWFVGEAVAIARLRGWEPIAALQVQYSLLTRTVEGEQFGAARAFGLGIVPWSPLANGTLSGKYSRERTRDPASSRAKYAKLDEATFAVLDVLERVASTLGVSVAQVALAWVRQQPRVTSTLIGARTIDQLETNLASIDVDLDDAVGAELNALTKPDLNYPWNVLPLGAGIQQGSCVINGVSAEPFVRQK</sequence>